<evidence type="ECO:0000256" key="1">
    <source>
        <dbReference type="SAM" id="Phobius"/>
    </source>
</evidence>
<keyword evidence="1" id="KW-0812">Transmembrane</keyword>
<keyword evidence="3" id="KW-1185">Reference proteome</keyword>
<dbReference type="Proteomes" id="UP001597011">
    <property type="component" value="Unassembled WGS sequence"/>
</dbReference>
<dbReference type="RefSeq" id="WP_379940667.1">
    <property type="nucleotide sequence ID" value="NZ_JBHTIB010000008.1"/>
</dbReference>
<organism evidence="2 3">
    <name type="scientific">Mariniflexile aquimaris</name>
    <dbReference type="NCBI Taxonomy" id="881009"/>
    <lineage>
        <taxon>Bacteria</taxon>
        <taxon>Pseudomonadati</taxon>
        <taxon>Bacteroidota</taxon>
        <taxon>Flavobacteriia</taxon>
        <taxon>Flavobacteriales</taxon>
        <taxon>Flavobacteriaceae</taxon>
        <taxon>Mariniflexile</taxon>
    </lineage>
</organism>
<dbReference type="Pfam" id="PF19578">
    <property type="entry name" value="DUF6090"/>
    <property type="match status" value="1"/>
</dbReference>
<gene>
    <name evidence="2" type="ORF">ACFQ0I_06880</name>
</gene>
<proteinExistence type="predicted"/>
<sequence length="255" mass="29535">MIKFFRNIRKNLLSKGKTTQYLKYAIGEIVLVVIGILIALQINNWNQNRILDKNEQIYLLGLKEEFQISNLKLKELRSVNQKNYSGAKKILEYTNSKKERPTEALFSKILYQTFSDDIAFNPNNSLLYEMINSGNLKNLSNTDLRKQLTNWVSTIEDVSKQEAELANQRVKVLDMFRTNNTSLSTIFKQAGVYEILALPEAKTEMSNLDLLNSTEFENNVLMFIFTSYATEKAHFKPLMEDLETIINLINKELDQ</sequence>
<dbReference type="InterPro" id="IPR045749">
    <property type="entry name" value="DUF6090"/>
</dbReference>
<dbReference type="EMBL" id="JBHTIB010000008">
    <property type="protein sequence ID" value="MFD0835476.1"/>
    <property type="molecule type" value="Genomic_DNA"/>
</dbReference>
<evidence type="ECO:0000313" key="3">
    <source>
        <dbReference type="Proteomes" id="UP001597011"/>
    </source>
</evidence>
<evidence type="ECO:0000313" key="2">
    <source>
        <dbReference type="EMBL" id="MFD0835476.1"/>
    </source>
</evidence>
<protein>
    <submittedName>
        <fullName evidence="2">DUF6090 family protein</fullName>
    </submittedName>
</protein>
<reference evidence="3" key="1">
    <citation type="journal article" date="2019" name="Int. J. Syst. Evol. Microbiol.">
        <title>The Global Catalogue of Microorganisms (GCM) 10K type strain sequencing project: providing services to taxonomists for standard genome sequencing and annotation.</title>
        <authorList>
            <consortium name="The Broad Institute Genomics Platform"/>
            <consortium name="The Broad Institute Genome Sequencing Center for Infectious Disease"/>
            <person name="Wu L."/>
            <person name="Ma J."/>
        </authorList>
    </citation>
    <scope>NUCLEOTIDE SEQUENCE [LARGE SCALE GENOMIC DNA]</scope>
    <source>
        <strain evidence="3">CCUG 60529</strain>
    </source>
</reference>
<feature type="transmembrane region" description="Helical" evidence="1">
    <location>
        <begin position="21"/>
        <end position="42"/>
    </location>
</feature>
<accession>A0ABW3BT10</accession>
<comment type="caution">
    <text evidence="2">The sequence shown here is derived from an EMBL/GenBank/DDBJ whole genome shotgun (WGS) entry which is preliminary data.</text>
</comment>
<keyword evidence="1" id="KW-0472">Membrane</keyword>
<name>A0ABW3BT10_9FLAO</name>
<keyword evidence="1" id="KW-1133">Transmembrane helix</keyword>